<dbReference type="Pfam" id="PF14200">
    <property type="entry name" value="RicinB_lectin_2"/>
    <property type="match status" value="1"/>
</dbReference>
<dbReference type="Proteomes" id="UP001165378">
    <property type="component" value="Unassembled WGS sequence"/>
</dbReference>
<dbReference type="SUPFAM" id="SSF50370">
    <property type="entry name" value="Ricin B-like lectins"/>
    <property type="match status" value="1"/>
</dbReference>
<feature type="region of interest" description="Disordered" evidence="1">
    <location>
        <begin position="32"/>
        <end position="94"/>
    </location>
</feature>
<feature type="compositionally biased region" description="Low complexity" evidence="1">
    <location>
        <begin position="38"/>
        <end position="51"/>
    </location>
</feature>
<evidence type="ECO:0000259" key="2">
    <source>
        <dbReference type="Pfam" id="PF14200"/>
    </source>
</evidence>
<dbReference type="RefSeq" id="WP_235057102.1">
    <property type="nucleotide sequence ID" value="NZ_JAKFHA010000032.1"/>
</dbReference>
<sequence length="217" mass="21452">MLSRRIILAALAATAVVGLLFGGLAGLVDGGGGGGGTAKAAATTGSGSPLPSAAPPSAAPSSAEPSASSASPSASKSPSATPKPLPQPGKVYTITSGGRAMDVAGGDKGDNTPVIFYAPGAGKTNQQWSVQAAADGYFYVISRVSNKCLDMRSGHAVQDDCGEARQQWMPQPRGNGFVLVNREGGGALGPGEKVKGEQGMGLVPAANGTVWTFTPVG</sequence>
<accession>A0AA41Q6U4</accession>
<dbReference type="EMBL" id="JAKFHA010000032">
    <property type="protein sequence ID" value="MCF2532331.1"/>
    <property type="molecule type" value="Genomic_DNA"/>
</dbReference>
<evidence type="ECO:0000313" key="4">
    <source>
        <dbReference type="Proteomes" id="UP001165378"/>
    </source>
</evidence>
<dbReference type="AlphaFoldDB" id="A0AA41Q6U4"/>
<gene>
    <name evidence="3" type="ORF">LZ495_34670</name>
</gene>
<dbReference type="CDD" id="cd00161">
    <property type="entry name" value="beta-trefoil_Ricin-like"/>
    <property type="match status" value="1"/>
</dbReference>
<comment type="caution">
    <text evidence="3">The sequence shown here is derived from an EMBL/GenBank/DDBJ whole genome shotgun (WGS) entry which is preliminary data.</text>
</comment>
<feature type="domain" description="Ricin B lectin" evidence="2">
    <location>
        <begin position="89"/>
        <end position="155"/>
    </location>
</feature>
<dbReference type="InterPro" id="IPR000772">
    <property type="entry name" value="Ricin_B_lectin"/>
</dbReference>
<evidence type="ECO:0000313" key="3">
    <source>
        <dbReference type="EMBL" id="MCF2532331.1"/>
    </source>
</evidence>
<dbReference type="Gene3D" id="2.80.10.50">
    <property type="match status" value="1"/>
</dbReference>
<dbReference type="PROSITE" id="PS50231">
    <property type="entry name" value="RICIN_B_LECTIN"/>
    <property type="match status" value="1"/>
</dbReference>
<protein>
    <submittedName>
        <fullName evidence="3">RICIN domain-containing protein</fullName>
    </submittedName>
</protein>
<feature type="compositionally biased region" description="Low complexity" evidence="1">
    <location>
        <begin position="59"/>
        <end position="80"/>
    </location>
</feature>
<keyword evidence="4" id="KW-1185">Reference proteome</keyword>
<organism evidence="3 4">
    <name type="scientific">Yinghuangia soli</name>
    <dbReference type="NCBI Taxonomy" id="2908204"/>
    <lineage>
        <taxon>Bacteria</taxon>
        <taxon>Bacillati</taxon>
        <taxon>Actinomycetota</taxon>
        <taxon>Actinomycetes</taxon>
        <taxon>Kitasatosporales</taxon>
        <taxon>Streptomycetaceae</taxon>
        <taxon>Yinghuangia</taxon>
    </lineage>
</organism>
<name>A0AA41Q6U4_9ACTN</name>
<evidence type="ECO:0000256" key="1">
    <source>
        <dbReference type="SAM" id="MobiDB-lite"/>
    </source>
</evidence>
<proteinExistence type="predicted"/>
<dbReference type="InterPro" id="IPR035992">
    <property type="entry name" value="Ricin_B-like_lectins"/>
</dbReference>
<reference evidence="3" key="1">
    <citation type="submission" date="2022-01" db="EMBL/GenBank/DDBJ databases">
        <title>Genome-Based Taxonomic Classification of the Phylum Actinobacteria.</title>
        <authorList>
            <person name="Gao Y."/>
        </authorList>
    </citation>
    <scope>NUCLEOTIDE SEQUENCE</scope>
    <source>
        <strain evidence="3">KLBMP 8922</strain>
    </source>
</reference>